<dbReference type="PROSITE" id="PS00105">
    <property type="entry name" value="AA_TRANSFER_CLASS_1"/>
    <property type="match status" value="1"/>
</dbReference>
<reference evidence="11 12" key="1">
    <citation type="journal article" date="2018" name="Plant J.">
        <title>Genome sequences of Chlorella sorokiniana UTEX 1602 and Micractinium conductrix SAG 241.80: implications to maltose excretion by a green alga.</title>
        <authorList>
            <person name="Arriola M.B."/>
            <person name="Velmurugan N."/>
            <person name="Zhang Y."/>
            <person name="Plunkett M.H."/>
            <person name="Hondzo H."/>
            <person name="Barney B.M."/>
        </authorList>
    </citation>
    <scope>NUCLEOTIDE SEQUENCE [LARGE SCALE GENOMIC DNA]</scope>
    <source>
        <strain evidence="11 12">SAG 241.80</strain>
    </source>
</reference>
<dbReference type="InterPro" id="IPR004839">
    <property type="entry name" value="Aminotransferase_I/II_large"/>
</dbReference>
<dbReference type="EC" id="2.6.1.1" evidence="8"/>
<feature type="compositionally biased region" description="Gly residues" evidence="9">
    <location>
        <begin position="1228"/>
        <end position="1240"/>
    </location>
</feature>
<dbReference type="InterPro" id="IPR015421">
    <property type="entry name" value="PyrdxlP-dep_Trfase_major"/>
</dbReference>
<evidence type="ECO:0000256" key="6">
    <source>
        <dbReference type="ARBA" id="ARBA00022898"/>
    </source>
</evidence>
<evidence type="ECO:0000313" key="12">
    <source>
        <dbReference type="Proteomes" id="UP000239649"/>
    </source>
</evidence>
<dbReference type="Gene3D" id="3.40.640.10">
    <property type="entry name" value="Type I PLP-dependent aspartate aminotransferase-like (Major domain)"/>
    <property type="match status" value="1"/>
</dbReference>
<dbReference type="EMBL" id="LHPF02000030">
    <property type="protein sequence ID" value="PSC69060.1"/>
    <property type="molecule type" value="Genomic_DNA"/>
</dbReference>
<sequence length="1283" mass="136951">MPPQPLTRRAGAERPRHTQAATDTSLHRRLLEEAGPLTVGMLSLQIWTGLGLLQPRASSGFLALRPRSGVPARTAARRRPRSALNLSSVCDVVCETWDFPAECASRQEGPVLAVAASLTCWVLRRRKNHGAALSPSSSPQADEEAPGQRTFPHRRGAARAPSMGRKKSKGNAKAERVGCPTCGVMLLKAFIGLHANHCLDTLERLDQHQQPLDDGGAADLPTSPPPGSFGVGPSPGSGGGVLHPAAGAASGSGGNVLQRRLQHHLLGLPTKKRGRHGPESEEDGGHPGNSAEETTAAAEEGEEEGAAAMHEGEDSDEDKVGAAQPSHRLLAIDAANRGGWVPQAAAATNGFANVPIYSCGGKKWRMYLRKTLTSWEATGDPLNKGSTALPKDPSCIQLGKAAATLIYPCFDAKAITLSLAPIDGAPANYAEVASSPEKRPSQRFFSAAMVLGLGGASRLPPRGVPPQARQQRDDSLPHASHSSALGRRPAACPPACTLSSVGTPRGDTPVLQQPGHSSDQSQSQRPQHAEPASSDVPAHPQLDREQQLPWEQQLQEQGPAGDSRAHPQACAAPAAEHRQAAGPAASSESTRKRQHPDSRQHEASKPRRTRLAVAAPVSSGAAGSSSRQQLQASRAARGRNFGGGGAAPPAKRPRGVARGVASRNSMYADVLHRWVDVPGSVFSVPNEKYPAQVTKAECGRKVPAVEVDFKDGDKYWFPLADVRRWMSEMGGPALVGRLLPAAGAAVPVVARALSTAAGWFGHVTEAPRDPILGVTEKYLADTNPMKINLGVGAYRDDSGQPWVLPSVREAERRVSGSHFMEYLPIGGHRQFCEDSVRLAYGEHAEVIKGKQVAMLQSLSGTGSCRLFAEFQGRWMKGSKIYIPQPTWSNHHNIFKDAHVHEVLYPYYKPETRGLDLEGLLDCLSKAPAGSVVMLHACAHNPTGVDPTTEQWQQISGLMREKRLFPFFDMAYQGFATGDCERDAQALRIFLQDGHRLALSQSYAKNMGLYGQRVGCFSIVCDSPSEAKAVESQMKALARPMYSNPPLHGALLVHQILSDPSLKRQWFGEVKLMADRIISMRTLLRENLEQLGNPLSWNHITDQIGMFCFTGLTPEQVNKLTNEHSIYLTRNGRISMAGVNTGNVSQLAQAIHSAREEGYQAATQVHKDSYLRGKGVDQTDQSGDPLVQAQQREGAVQMATEHLHPADRAAAEGMKAAEGGAGAPADQPRGGGATAGGGYGAPGTSLARVSEAAGDLKAKLKTELKDAVHDVDAMEPGEAGEVPS</sequence>
<dbReference type="Proteomes" id="UP000239649">
    <property type="component" value="Unassembled WGS sequence"/>
</dbReference>
<keyword evidence="12" id="KW-1185">Reference proteome</keyword>
<gene>
    <name evidence="11" type="ORF">C2E20_7440</name>
</gene>
<evidence type="ECO:0000256" key="8">
    <source>
        <dbReference type="RuleBase" id="RU000480"/>
    </source>
</evidence>
<dbReference type="CDD" id="cd00609">
    <property type="entry name" value="AAT_like"/>
    <property type="match status" value="1"/>
</dbReference>
<feature type="compositionally biased region" description="Gly residues" evidence="9">
    <location>
        <begin position="229"/>
        <end position="241"/>
    </location>
</feature>
<dbReference type="NCBIfam" id="NF006719">
    <property type="entry name" value="PRK09257.1"/>
    <property type="match status" value="1"/>
</dbReference>
<keyword evidence="5 8" id="KW-0808">Transferase</keyword>
<dbReference type="InterPro" id="IPR000796">
    <property type="entry name" value="Asp_trans"/>
</dbReference>
<feature type="compositionally biased region" description="Basic and acidic residues" evidence="9">
    <location>
        <begin position="589"/>
        <end position="605"/>
    </location>
</feature>
<feature type="region of interest" description="Disordered" evidence="9">
    <location>
        <begin position="456"/>
        <end position="539"/>
    </location>
</feature>
<evidence type="ECO:0000256" key="7">
    <source>
        <dbReference type="ARBA" id="ARBA00049185"/>
    </source>
</evidence>
<dbReference type="InterPro" id="IPR015422">
    <property type="entry name" value="PyrdxlP-dep_Trfase_small"/>
</dbReference>
<evidence type="ECO:0000256" key="1">
    <source>
        <dbReference type="ARBA" id="ARBA00001933"/>
    </source>
</evidence>
<feature type="region of interest" description="Disordered" evidence="9">
    <location>
        <begin position="266"/>
        <end position="322"/>
    </location>
</feature>
<organism evidence="11 12">
    <name type="scientific">Micractinium conductrix</name>
    <dbReference type="NCBI Taxonomy" id="554055"/>
    <lineage>
        <taxon>Eukaryota</taxon>
        <taxon>Viridiplantae</taxon>
        <taxon>Chlorophyta</taxon>
        <taxon>core chlorophytes</taxon>
        <taxon>Trebouxiophyceae</taxon>
        <taxon>Chlorellales</taxon>
        <taxon>Chlorellaceae</taxon>
        <taxon>Chlorella clade</taxon>
        <taxon>Micractinium</taxon>
    </lineage>
</organism>
<evidence type="ECO:0000256" key="5">
    <source>
        <dbReference type="ARBA" id="ARBA00022679"/>
    </source>
</evidence>
<comment type="subunit">
    <text evidence="3 8">Homodimer.</text>
</comment>
<feature type="compositionally biased region" description="Polar residues" evidence="9">
    <location>
        <begin position="510"/>
        <end position="526"/>
    </location>
</feature>
<feature type="region of interest" description="Disordered" evidence="9">
    <location>
        <begin position="1"/>
        <end position="23"/>
    </location>
</feature>
<comment type="cofactor">
    <cofactor evidence="1">
        <name>pyridoxal 5'-phosphate</name>
        <dbReference type="ChEBI" id="CHEBI:597326"/>
    </cofactor>
</comment>
<dbReference type="PRINTS" id="PR00799">
    <property type="entry name" value="TRANSAMINASE"/>
</dbReference>
<dbReference type="GO" id="GO:0004069">
    <property type="term" value="F:L-aspartate:2-oxoglutarate aminotransferase activity"/>
    <property type="evidence" value="ECO:0007669"/>
    <property type="project" value="UniProtKB-EC"/>
</dbReference>
<feature type="region of interest" description="Disordered" evidence="9">
    <location>
        <begin position="209"/>
        <end position="254"/>
    </location>
</feature>
<evidence type="ECO:0000256" key="4">
    <source>
        <dbReference type="ARBA" id="ARBA00022576"/>
    </source>
</evidence>
<dbReference type="FunFam" id="3.40.640.10:FF:000015">
    <property type="entry name" value="Aspartate aminotransferase"/>
    <property type="match status" value="1"/>
</dbReference>
<accession>A0A2P6V4P9</accession>
<dbReference type="SUPFAM" id="SSF53383">
    <property type="entry name" value="PLP-dependent transferases"/>
    <property type="match status" value="1"/>
</dbReference>
<dbReference type="Gene3D" id="3.90.1150.10">
    <property type="entry name" value="Aspartate Aminotransferase, domain 1"/>
    <property type="match status" value="1"/>
</dbReference>
<dbReference type="PANTHER" id="PTHR11879">
    <property type="entry name" value="ASPARTATE AMINOTRANSFERASE"/>
    <property type="match status" value="1"/>
</dbReference>
<keyword evidence="4 8" id="KW-0032">Aminotransferase</keyword>
<dbReference type="GO" id="GO:0005739">
    <property type="term" value="C:mitochondrion"/>
    <property type="evidence" value="ECO:0007669"/>
    <property type="project" value="TreeGrafter"/>
</dbReference>
<dbReference type="GO" id="GO:0006520">
    <property type="term" value="P:amino acid metabolic process"/>
    <property type="evidence" value="ECO:0007669"/>
    <property type="project" value="InterPro"/>
</dbReference>
<feature type="region of interest" description="Disordered" evidence="9">
    <location>
        <begin position="1172"/>
        <end position="1196"/>
    </location>
</feature>
<dbReference type="GO" id="GO:0030170">
    <property type="term" value="F:pyridoxal phosphate binding"/>
    <property type="evidence" value="ECO:0007669"/>
    <property type="project" value="InterPro"/>
</dbReference>
<feature type="region of interest" description="Disordered" evidence="9">
    <location>
        <begin position="1209"/>
        <end position="1244"/>
    </location>
</feature>
<dbReference type="FunFam" id="3.90.1150.10:FF:000001">
    <property type="entry name" value="Aspartate aminotransferase"/>
    <property type="match status" value="1"/>
</dbReference>
<dbReference type="InterPro" id="IPR015424">
    <property type="entry name" value="PyrdxlP-dep_Trfase"/>
</dbReference>
<dbReference type="Pfam" id="PF00155">
    <property type="entry name" value="Aminotran_1_2"/>
    <property type="match status" value="1"/>
</dbReference>
<dbReference type="PANTHER" id="PTHR11879:SF54">
    <property type="entry name" value="ASPARTATE AMINOTRANSFERASE, MITOCHONDRIAL"/>
    <property type="match status" value="1"/>
</dbReference>
<dbReference type="OrthoDB" id="6752799at2759"/>
<comment type="catalytic activity">
    <reaction evidence="7 8">
        <text>L-aspartate + 2-oxoglutarate = oxaloacetate + L-glutamate</text>
        <dbReference type="Rhea" id="RHEA:21824"/>
        <dbReference type="ChEBI" id="CHEBI:16452"/>
        <dbReference type="ChEBI" id="CHEBI:16810"/>
        <dbReference type="ChEBI" id="CHEBI:29985"/>
        <dbReference type="ChEBI" id="CHEBI:29991"/>
        <dbReference type="EC" id="2.6.1.1"/>
    </reaction>
</comment>
<feature type="region of interest" description="Disordered" evidence="9">
    <location>
        <begin position="131"/>
        <end position="174"/>
    </location>
</feature>
<evidence type="ECO:0000256" key="9">
    <source>
        <dbReference type="SAM" id="MobiDB-lite"/>
    </source>
</evidence>
<protein>
    <recommendedName>
        <fullName evidence="8">Aspartate aminotransferase</fullName>
        <ecNumber evidence="8">2.6.1.1</ecNumber>
    </recommendedName>
</protein>
<feature type="compositionally biased region" description="Low complexity" evidence="9">
    <location>
        <begin position="566"/>
        <end position="585"/>
    </location>
</feature>
<proteinExistence type="inferred from homology"/>
<evidence type="ECO:0000313" key="11">
    <source>
        <dbReference type="EMBL" id="PSC69060.1"/>
    </source>
</evidence>
<evidence type="ECO:0000256" key="2">
    <source>
        <dbReference type="ARBA" id="ARBA00007441"/>
    </source>
</evidence>
<feature type="compositionally biased region" description="Low complexity" evidence="9">
    <location>
        <begin position="611"/>
        <end position="639"/>
    </location>
</feature>
<comment type="miscellaneous">
    <text evidence="8">In eukaryotes there are cytoplasmic, mitochondrial and chloroplastic isozymes.</text>
</comment>
<keyword evidence="6" id="KW-0663">Pyridoxal phosphate</keyword>
<evidence type="ECO:0000256" key="3">
    <source>
        <dbReference type="ARBA" id="ARBA00011738"/>
    </source>
</evidence>
<name>A0A2P6V4P9_9CHLO</name>
<feature type="compositionally biased region" description="Basic and acidic residues" evidence="9">
    <location>
        <begin position="276"/>
        <end position="285"/>
    </location>
</feature>
<feature type="region of interest" description="Disordered" evidence="9">
    <location>
        <begin position="554"/>
        <end position="658"/>
    </location>
</feature>
<comment type="caution">
    <text evidence="11">The sequence shown here is derived from an EMBL/GenBank/DDBJ whole genome shotgun (WGS) entry which is preliminary data.</text>
</comment>
<comment type="similarity">
    <text evidence="2">Belongs to the class-I pyridoxal-phosphate-dependent aminotransferase family.</text>
</comment>
<feature type="domain" description="Aminotransferase class I/classII large" evidence="10">
    <location>
        <begin position="785"/>
        <end position="1150"/>
    </location>
</feature>
<dbReference type="InterPro" id="IPR004838">
    <property type="entry name" value="NHTrfase_class1_PyrdxlP-BS"/>
</dbReference>
<dbReference type="STRING" id="554055.A0A2P6V4P9"/>
<evidence type="ECO:0000259" key="10">
    <source>
        <dbReference type="Pfam" id="PF00155"/>
    </source>
</evidence>